<keyword evidence="2" id="KW-0732">Signal</keyword>
<dbReference type="GeneID" id="84215277"/>
<dbReference type="InterPro" id="IPR011330">
    <property type="entry name" value="Glyco_hydro/deAcase_b/a-brl"/>
</dbReference>
<dbReference type="InterPro" id="IPR051398">
    <property type="entry name" value="Polysacch_Deacetylase"/>
</dbReference>
<dbReference type="PROSITE" id="PS51677">
    <property type="entry name" value="NODB"/>
    <property type="match status" value="1"/>
</dbReference>
<evidence type="ECO:0000313" key="6">
    <source>
        <dbReference type="Proteomes" id="UP001224926"/>
    </source>
</evidence>
<feature type="region of interest" description="Disordered" evidence="3">
    <location>
        <begin position="21"/>
        <end position="84"/>
    </location>
</feature>
<feature type="compositionally biased region" description="Acidic residues" evidence="3">
    <location>
        <begin position="44"/>
        <end position="55"/>
    </location>
</feature>
<evidence type="ECO:0000256" key="1">
    <source>
        <dbReference type="ARBA" id="ARBA00004613"/>
    </source>
</evidence>
<reference evidence="5 6" key="1">
    <citation type="submission" date="2022-07" db="EMBL/GenBank/DDBJ databases">
        <title>Two temperate virus in Haloterrigena jeotgali A29.</title>
        <authorList>
            <person name="Deng X."/>
        </authorList>
    </citation>
    <scope>NUCLEOTIDE SEQUENCE [LARGE SCALE GENOMIC DNA]</scope>
    <source>
        <strain evidence="5 6">A29</strain>
    </source>
</reference>
<comment type="subcellular location">
    <subcellularLocation>
        <location evidence="1">Secreted</location>
    </subcellularLocation>
</comment>
<dbReference type="PANTHER" id="PTHR34216">
    <property type="match status" value="1"/>
</dbReference>
<dbReference type="Pfam" id="PF01522">
    <property type="entry name" value="Polysacc_deac_1"/>
    <property type="match status" value="1"/>
</dbReference>
<gene>
    <name evidence="5" type="ORF">NP511_15010</name>
</gene>
<sequence length="428" mass="46493">MRRRNLLIAGLGSCVAGCLSRESTSAPRNDSTGIEPDGNGPSDVDPDDDPAEDAASDAVDPSPLEDFEDLSPWTSDGGTLTADDATYYSGTQAARIDVRPRDRRGAIRRSFAEPVDLTGDGLSLALRATAAIYPRIQLFDTDGNRLDLRAPVRAGVPFQSYPFGIDHDGGCDRSAVSELRILTYTGGGESLSLWCDHLARTPRPDTPVVLLQFDDGSVTDYTQAAPILESHGYPATTFVNPDSIGGRDALDLDQLAELQASGWTVGSHADSHDSLSSLEPAIQEARIRRGKEWLVDHGFEGGAEYFAYPYSDYDATTLELVDEYHRLGFAAGWPATGRVPNRLLAPRRGDPDPAEARRLLDLTIRHDGVLTLLFHSMGDLADAEYHVDDFGAIVDYVHEKERKGDLEVCSVAEFESRLVAAESPAPYR</sequence>
<protein>
    <submittedName>
        <fullName evidence="5">Polysaccharide deacetylase family protein</fullName>
    </submittedName>
</protein>
<evidence type="ECO:0000259" key="4">
    <source>
        <dbReference type="PROSITE" id="PS51677"/>
    </source>
</evidence>
<dbReference type="GeneID" id="39862945"/>
<dbReference type="GO" id="GO:0016810">
    <property type="term" value="F:hydrolase activity, acting on carbon-nitrogen (but not peptide) bonds"/>
    <property type="evidence" value="ECO:0007669"/>
    <property type="project" value="InterPro"/>
</dbReference>
<name>A0AAF0SY14_9EURY</name>
<dbReference type="AlphaFoldDB" id="A0AAF0SY14"/>
<dbReference type="SUPFAM" id="SSF88713">
    <property type="entry name" value="Glycoside hydrolase/deacetylase"/>
    <property type="match status" value="1"/>
</dbReference>
<organism evidence="5 6">
    <name type="scientific">Natrinema thermotolerans</name>
    <dbReference type="NCBI Taxonomy" id="121872"/>
    <lineage>
        <taxon>Archaea</taxon>
        <taxon>Methanobacteriati</taxon>
        <taxon>Methanobacteriota</taxon>
        <taxon>Stenosarchaea group</taxon>
        <taxon>Halobacteria</taxon>
        <taxon>Halobacteriales</taxon>
        <taxon>Natrialbaceae</taxon>
        <taxon>Natrinema</taxon>
    </lineage>
</organism>
<dbReference type="PANTHER" id="PTHR34216:SF3">
    <property type="entry name" value="POLY-BETA-1,6-N-ACETYL-D-GLUCOSAMINE N-DEACETYLASE"/>
    <property type="match status" value="1"/>
</dbReference>
<feature type="compositionally biased region" description="Polar residues" evidence="3">
    <location>
        <begin position="21"/>
        <end position="32"/>
    </location>
</feature>
<dbReference type="CDD" id="cd10970">
    <property type="entry name" value="CE4_DAC_u1_6s"/>
    <property type="match status" value="1"/>
</dbReference>
<accession>A0AAF0SY14</accession>
<evidence type="ECO:0000256" key="2">
    <source>
        <dbReference type="ARBA" id="ARBA00022729"/>
    </source>
</evidence>
<dbReference type="Proteomes" id="UP001224926">
    <property type="component" value="Chromosome"/>
</dbReference>
<dbReference type="RefSeq" id="WP_049966128.1">
    <property type="nucleotide sequence ID" value="NZ_CP101873.1"/>
</dbReference>
<proteinExistence type="predicted"/>
<keyword evidence="6" id="KW-1185">Reference proteome</keyword>
<evidence type="ECO:0000256" key="3">
    <source>
        <dbReference type="SAM" id="MobiDB-lite"/>
    </source>
</evidence>
<evidence type="ECO:0000313" key="5">
    <source>
        <dbReference type="EMBL" id="WMT06691.1"/>
    </source>
</evidence>
<dbReference type="InterPro" id="IPR002509">
    <property type="entry name" value="NODB_dom"/>
</dbReference>
<dbReference type="GO" id="GO:0005576">
    <property type="term" value="C:extracellular region"/>
    <property type="evidence" value="ECO:0007669"/>
    <property type="project" value="UniProtKB-SubCell"/>
</dbReference>
<feature type="domain" description="NodB homology" evidence="4">
    <location>
        <begin position="207"/>
        <end position="428"/>
    </location>
</feature>
<dbReference type="Gene3D" id="3.20.20.370">
    <property type="entry name" value="Glycoside hydrolase/deacetylase"/>
    <property type="match status" value="1"/>
</dbReference>
<dbReference type="GO" id="GO:0005975">
    <property type="term" value="P:carbohydrate metabolic process"/>
    <property type="evidence" value="ECO:0007669"/>
    <property type="project" value="InterPro"/>
</dbReference>
<dbReference type="EMBL" id="CP101873">
    <property type="protein sequence ID" value="WMT06691.1"/>
    <property type="molecule type" value="Genomic_DNA"/>
</dbReference>